<comment type="subcellular location">
    <subcellularLocation>
        <location evidence="6">Cytoplasm</location>
    </subcellularLocation>
</comment>
<reference evidence="10" key="1">
    <citation type="journal article" date="2018" name="Front. Microbiol.">
        <title>Genome-Based Analysis Reveals the Taxonomy and Diversity of the Family Idiomarinaceae.</title>
        <authorList>
            <person name="Liu Y."/>
            <person name="Lai Q."/>
            <person name="Shao Z."/>
        </authorList>
    </citation>
    <scope>NUCLEOTIDE SEQUENCE [LARGE SCALE GENOMIC DNA]</scope>
    <source>
        <strain evidence="10">908033</strain>
    </source>
</reference>
<feature type="domain" description="Methyltransferase small" evidence="7">
    <location>
        <begin position="175"/>
        <end position="340"/>
    </location>
</feature>
<dbReference type="GO" id="GO:0052914">
    <property type="term" value="F:16S rRNA (guanine(1207)-N(2))-methyltransferase activity"/>
    <property type="evidence" value="ECO:0007669"/>
    <property type="project" value="UniProtKB-EC"/>
</dbReference>
<evidence type="ECO:0000259" key="8">
    <source>
        <dbReference type="Pfam" id="PF08468"/>
    </source>
</evidence>
<dbReference type="AlphaFoldDB" id="A0A432XKG9"/>
<dbReference type="CDD" id="cd02440">
    <property type="entry name" value="AdoMet_MTases"/>
    <property type="match status" value="1"/>
</dbReference>
<dbReference type="Proteomes" id="UP000286985">
    <property type="component" value="Unassembled WGS sequence"/>
</dbReference>
<organism evidence="9 10">
    <name type="scientific">Pseudidiomarina donghaiensis</name>
    <dbReference type="NCBI Taxonomy" id="519452"/>
    <lineage>
        <taxon>Bacteria</taxon>
        <taxon>Pseudomonadati</taxon>
        <taxon>Pseudomonadota</taxon>
        <taxon>Gammaproteobacteria</taxon>
        <taxon>Alteromonadales</taxon>
        <taxon>Idiomarinaceae</taxon>
        <taxon>Pseudidiomarina</taxon>
    </lineage>
</organism>
<feature type="domain" description="Methyltransferase small N-terminal" evidence="8">
    <location>
        <begin position="8"/>
        <end position="159"/>
    </location>
</feature>
<evidence type="ECO:0000256" key="4">
    <source>
        <dbReference type="ARBA" id="ARBA00022679"/>
    </source>
</evidence>
<comment type="caution">
    <text evidence="9">The sequence shown here is derived from an EMBL/GenBank/DDBJ whole genome shotgun (WGS) entry which is preliminary data.</text>
</comment>
<evidence type="ECO:0000256" key="5">
    <source>
        <dbReference type="ARBA" id="ARBA00022691"/>
    </source>
</evidence>
<keyword evidence="3 6" id="KW-0489">Methyltransferase</keyword>
<dbReference type="InterPro" id="IPR046977">
    <property type="entry name" value="RsmC/RlmG"/>
</dbReference>
<evidence type="ECO:0000259" key="7">
    <source>
        <dbReference type="Pfam" id="PF05175"/>
    </source>
</evidence>
<dbReference type="InterPro" id="IPR023543">
    <property type="entry name" value="rRNA_ssu_MeTfrase_C"/>
</dbReference>
<dbReference type="Pfam" id="PF05175">
    <property type="entry name" value="MTS"/>
    <property type="match status" value="1"/>
</dbReference>
<protein>
    <recommendedName>
        <fullName evidence="6">Ribosomal RNA small subunit methyltransferase C</fullName>
        <ecNumber evidence="6">2.1.1.172</ecNumber>
    </recommendedName>
    <alternativeName>
        <fullName evidence="6">16S rRNA m2G1207 methyltransferase</fullName>
    </alternativeName>
    <alternativeName>
        <fullName evidence="6">rRNA (guanine-N(2)-)-methyltransferase RsmC</fullName>
    </alternativeName>
</protein>
<dbReference type="GO" id="GO:0005737">
    <property type="term" value="C:cytoplasm"/>
    <property type="evidence" value="ECO:0007669"/>
    <property type="project" value="UniProtKB-SubCell"/>
</dbReference>
<evidence type="ECO:0000313" key="10">
    <source>
        <dbReference type="Proteomes" id="UP000286985"/>
    </source>
</evidence>
<comment type="similarity">
    <text evidence="6">Belongs to the methyltransferase superfamily. RsmC family.</text>
</comment>
<dbReference type="Gene3D" id="3.40.50.150">
    <property type="entry name" value="Vaccinia Virus protein VP39"/>
    <property type="match status" value="2"/>
</dbReference>
<dbReference type="HAMAP" id="MF_01862">
    <property type="entry name" value="16SrRNA_methyltr_C"/>
    <property type="match status" value="1"/>
</dbReference>
<accession>A0A432XKG9</accession>
<keyword evidence="10" id="KW-1185">Reference proteome</keyword>
<evidence type="ECO:0000256" key="6">
    <source>
        <dbReference type="HAMAP-Rule" id="MF_01862"/>
    </source>
</evidence>
<dbReference type="RefSeq" id="WP_092837006.1">
    <property type="nucleotide sequence ID" value="NZ_FPCF01000001.1"/>
</dbReference>
<evidence type="ECO:0000313" key="9">
    <source>
        <dbReference type="EMBL" id="RUO49239.1"/>
    </source>
</evidence>
<dbReference type="InterPro" id="IPR007848">
    <property type="entry name" value="Small_mtfrase_dom"/>
</dbReference>
<dbReference type="STRING" id="519452.SAMN04488139_0467"/>
<evidence type="ECO:0000256" key="2">
    <source>
        <dbReference type="ARBA" id="ARBA00022552"/>
    </source>
</evidence>
<keyword evidence="2 6" id="KW-0698">rRNA processing</keyword>
<keyword evidence="1 6" id="KW-0963">Cytoplasm</keyword>
<dbReference type="EC" id="2.1.1.172" evidence="6"/>
<comment type="catalytic activity">
    <reaction evidence="6">
        <text>guanosine(1207) in 16S rRNA + S-adenosyl-L-methionine = N(2)-methylguanosine(1207) in 16S rRNA + S-adenosyl-L-homocysteine + H(+)</text>
        <dbReference type="Rhea" id="RHEA:42736"/>
        <dbReference type="Rhea" id="RHEA-COMP:10213"/>
        <dbReference type="Rhea" id="RHEA-COMP:10214"/>
        <dbReference type="ChEBI" id="CHEBI:15378"/>
        <dbReference type="ChEBI" id="CHEBI:57856"/>
        <dbReference type="ChEBI" id="CHEBI:59789"/>
        <dbReference type="ChEBI" id="CHEBI:74269"/>
        <dbReference type="ChEBI" id="CHEBI:74481"/>
        <dbReference type="EC" id="2.1.1.172"/>
    </reaction>
</comment>
<evidence type="ECO:0000256" key="1">
    <source>
        <dbReference type="ARBA" id="ARBA00022490"/>
    </source>
</evidence>
<dbReference type="SUPFAM" id="SSF53335">
    <property type="entry name" value="S-adenosyl-L-methionine-dependent methyltransferases"/>
    <property type="match status" value="1"/>
</dbReference>
<dbReference type="Pfam" id="PF08468">
    <property type="entry name" value="MTS_N"/>
    <property type="match status" value="1"/>
</dbReference>
<proteinExistence type="inferred from homology"/>
<gene>
    <name evidence="6" type="primary">rsmC</name>
    <name evidence="9" type="ORF">CWE24_01660</name>
</gene>
<name>A0A432XKG9_9GAMM</name>
<comment type="subunit">
    <text evidence="6">Monomer.</text>
</comment>
<keyword evidence="4 6" id="KW-0808">Transferase</keyword>
<dbReference type="PANTHER" id="PTHR47816:SF4">
    <property type="entry name" value="RIBOSOMAL RNA SMALL SUBUNIT METHYLTRANSFERASE C"/>
    <property type="match status" value="1"/>
</dbReference>
<evidence type="ECO:0000256" key="3">
    <source>
        <dbReference type="ARBA" id="ARBA00022603"/>
    </source>
</evidence>
<dbReference type="PANTHER" id="PTHR47816">
    <property type="entry name" value="RIBOSOMAL RNA SMALL SUBUNIT METHYLTRANSFERASE C"/>
    <property type="match status" value="1"/>
</dbReference>
<comment type="function">
    <text evidence="6">Specifically methylates the guanine in position 1207 of 16S rRNA in the 30S particle.</text>
</comment>
<dbReference type="InterPro" id="IPR013675">
    <property type="entry name" value="Mtase_sm_N"/>
</dbReference>
<sequence length="353" mass="39091">MKHLSTPSQLVLRHQQRFDNTPLLLVNAPDAEVADTLNVVQCWHFHAGYAKRWQAYAPQVMHHFGADAPVYDAAQAPQAALVWLPKEKQLTWYLLDALRSVLPLGSTIWLVGENRGGIKSINKQFPASLAPAQKIAVGNHSLLLRSEVVETLSLFDVQQRFEYESLAQPGQPTPLKLASLPGVFAFPGIDAGSAMLLEHLPSWQQGRVLDFACGHGVLGAWLQRQAQQLRVTYLDVSALALAATAETLRQNGLTGECVASDGLANSLPQFNYVVSHPPFHTGLATDYEIGKQFLRQVREHLLPSGELWLVANRFLPWPELIEQAFGHCERVAQDNKFAVYLAPAAPDNPEEFM</sequence>
<dbReference type="OrthoDB" id="9816072at2"/>
<dbReference type="EMBL" id="PIPU01000001">
    <property type="protein sequence ID" value="RUO49239.1"/>
    <property type="molecule type" value="Genomic_DNA"/>
</dbReference>
<dbReference type="InterPro" id="IPR029063">
    <property type="entry name" value="SAM-dependent_MTases_sf"/>
</dbReference>
<keyword evidence="5 6" id="KW-0949">S-adenosyl-L-methionine</keyword>